<feature type="transmembrane region" description="Helical" evidence="7">
    <location>
        <begin position="287"/>
        <end position="307"/>
    </location>
</feature>
<dbReference type="InterPro" id="IPR010290">
    <property type="entry name" value="TM_effector"/>
</dbReference>
<reference evidence="9 10" key="1">
    <citation type="submission" date="2024-02" db="EMBL/GenBank/DDBJ databases">
        <title>A nitrogen-fixing paenibacillus bacterium.</title>
        <authorList>
            <person name="Zhang W.L."/>
            <person name="Chen S.F."/>
        </authorList>
    </citation>
    <scope>NUCLEOTIDE SEQUENCE [LARGE SCALE GENOMIC DNA]</scope>
    <source>
        <strain evidence="9 10">M1</strain>
    </source>
</reference>
<dbReference type="PANTHER" id="PTHR43266:SF2">
    <property type="entry name" value="MAJOR FACILITATOR SUPERFAMILY (MFS) PROFILE DOMAIN-CONTAINING PROTEIN"/>
    <property type="match status" value="1"/>
</dbReference>
<dbReference type="Pfam" id="PF05977">
    <property type="entry name" value="MFS_3"/>
    <property type="match status" value="1"/>
</dbReference>
<keyword evidence="2" id="KW-0813">Transport</keyword>
<dbReference type="PANTHER" id="PTHR43266">
    <property type="entry name" value="MACROLIDE-EFFLUX PROTEIN"/>
    <property type="match status" value="1"/>
</dbReference>
<evidence type="ECO:0000313" key="9">
    <source>
        <dbReference type="EMBL" id="MEF2965231.1"/>
    </source>
</evidence>
<accession>A0ABU7VN77</accession>
<evidence type="ECO:0000313" key="10">
    <source>
        <dbReference type="Proteomes" id="UP001306950"/>
    </source>
</evidence>
<organism evidence="9 10">
    <name type="scientific">Paenibacillus haidiansis</name>
    <dbReference type="NCBI Taxonomy" id="1574488"/>
    <lineage>
        <taxon>Bacteria</taxon>
        <taxon>Bacillati</taxon>
        <taxon>Bacillota</taxon>
        <taxon>Bacilli</taxon>
        <taxon>Bacillales</taxon>
        <taxon>Paenibacillaceae</taxon>
        <taxon>Paenibacillus</taxon>
    </lineage>
</organism>
<feature type="transmembrane region" description="Helical" evidence="7">
    <location>
        <begin position="225"/>
        <end position="248"/>
    </location>
</feature>
<feature type="transmembrane region" description="Helical" evidence="7">
    <location>
        <begin position="91"/>
        <end position="111"/>
    </location>
</feature>
<dbReference type="InterPro" id="IPR022324">
    <property type="entry name" value="Bacilysin_exporter_BacE_put"/>
</dbReference>
<evidence type="ECO:0000256" key="3">
    <source>
        <dbReference type="ARBA" id="ARBA00022475"/>
    </source>
</evidence>
<keyword evidence="3" id="KW-1003">Cell membrane</keyword>
<dbReference type="PROSITE" id="PS50850">
    <property type="entry name" value="MFS"/>
    <property type="match status" value="1"/>
</dbReference>
<dbReference type="EMBL" id="JAZHPZ010000002">
    <property type="protein sequence ID" value="MEF2965231.1"/>
    <property type="molecule type" value="Genomic_DNA"/>
</dbReference>
<keyword evidence="4 7" id="KW-0812">Transmembrane</keyword>
<name>A0ABU7VN77_9BACL</name>
<dbReference type="Proteomes" id="UP001306950">
    <property type="component" value="Unassembled WGS sequence"/>
</dbReference>
<comment type="caution">
    <text evidence="9">The sequence shown here is derived from an EMBL/GenBank/DDBJ whole genome shotgun (WGS) entry which is preliminary data.</text>
</comment>
<evidence type="ECO:0000256" key="1">
    <source>
        <dbReference type="ARBA" id="ARBA00004651"/>
    </source>
</evidence>
<gene>
    <name evidence="9" type="ORF">V3851_05240</name>
</gene>
<feature type="transmembrane region" description="Helical" evidence="7">
    <location>
        <begin position="14"/>
        <end position="39"/>
    </location>
</feature>
<protein>
    <submittedName>
        <fullName evidence="9">MFS transporter</fullName>
    </submittedName>
</protein>
<feature type="transmembrane region" description="Helical" evidence="7">
    <location>
        <begin position="350"/>
        <end position="373"/>
    </location>
</feature>
<keyword evidence="5 7" id="KW-1133">Transmembrane helix</keyword>
<evidence type="ECO:0000256" key="4">
    <source>
        <dbReference type="ARBA" id="ARBA00022692"/>
    </source>
</evidence>
<evidence type="ECO:0000256" key="6">
    <source>
        <dbReference type="ARBA" id="ARBA00023136"/>
    </source>
</evidence>
<keyword evidence="6 7" id="KW-0472">Membrane</keyword>
<feature type="transmembrane region" description="Helical" evidence="7">
    <location>
        <begin position="171"/>
        <end position="189"/>
    </location>
</feature>
<dbReference type="RefSeq" id="WP_331845468.1">
    <property type="nucleotide sequence ID" value="NZ_JAZHPZ010000002.1"/>
</dbReference>
<keyword evidence="10" id="KW-1185">Reference proteome</keyword>
<feature type="transmembrane region" description="Helical" evidence="7">
    <location>
        <begin position="319"/>
        <end position="338"/>
    </location>
</feature>
<dbReference type="CDD" id="cd06173">
    <property type="entry name" value="MFS_MefA_like"/>
    <property type="match status" value="1"/>
</dbReference>
<dbReference type="Gene3D" id="1.20.1250.20">
    <property type="entry name" value="MFS general substrate transporter like domains"/>
    <property type="match status" value="1"/>
</dbReference>
<dbReference type="PRINTS" id="PR01988">
    <property type="entry name" value="EXPORTERBACE"/>
</dbReference>
<dbReference type="InterPro" id="IPR020846">
    <property type="entry name" value="MFS_dom"/>
</dbReference>
<dbReference type="InterPro" id="IPR036259">
    <property type="entry name" value="MFS_trans_sf"/>
</dbReference>
<dbReference type="SUPFAM" id="SSF103473">
    <property type="entry name" value="MFS general substrate transporter"/>
    <property type="match status" value="1"/>
</dbReference>
<feature type="transmembrane region" description="Helical" evidence="7">
    <location>
        <begin position="51"/>
        <end position="71"/>
    </location>
</feature>
<evidence type="ECO:0000256" key="7">
    <source>
        <dbReference type="SAM" id="Phobius"/>
    </source>
</evidence>
<evidence type="ECO:0000256" key="5">
    <source>
        <dbReference type="ARBA" id="ARBA00022989"/>
    </source>
</evidence>
<sequence length="426" mass="45884">MATANVGLWKNKNIMYLFASQIFSALGDGICLLAILTLFGLEKDASPMEMAYVTLSLGLPFVLFGPMTGVLADKFERKKLMIISDLCRCVIMLAVVVSVNQIWILYVLFFLKGTFESLFTPAKNGKLKEYVRTEQMEQAVSITTVIDYGSKIVGPAAGGILVAYLGVNTAFYTNAVTFLLSALCLLGLGKRSVSGEEGSNTDERKESFMALFRGGLRFIRNNPTLLYGLLAFSIAMFVLTLTDSQLVVLIRELPKVPSSLFGMVMGAVGLGTLVAAALLSQIKLRNAVPYMAIGCLGVGLSFFLITLFTQRALGGVWSWYLPLGLLGGSFAALVFVPYQTMAQKMTPESLTSRVFGVIGSFSTLATIIGPLLGGVFIQAYGIFTVFYIASALLAVTSVVLIGVSRLAPKGERDLTMSQAQEVGDKL</sequence>
<evidence type="ECO:0000259" key="8">
    <source>
        <dbReference type="PROSITE" id="PS50850"/>
    </source>
</evidence>
<feature type="domain" description="Major facilitator superfamily (MFS) profile" evidence="8">
    <location>
        <begin position="1"/>
        <end position="408"/>
    </location>
</feature>
<comment type="subcellular location">
    <subcellularLocation>
        <location evidence="1">Cell membrane</location>
        <topology evidence="1">Multi-pass membrane protein</topology>
    </subcellularLocation>
</comment>
<evidence type="ECO:0000256" key="2">
    <source>
        <dbReference type="ARBA" id="ARBA00022448"/>
    </source>
</evidence>
<proteinExistence type="predicted"/>
<feature type="transmembrane region" description="Helical" evidence="7">
    <location>
        <begin position="379"/>
        <end position="403"/>
    </location>
</feature>
<feature type="transmembrane region" description="Helical" evidence="7">
    <location>
        <begin position="260"/>
        <end position="280"/>
    </location>
</feature>